<evidence type="ECO:0000313" key="3">
    <source>
        <dbReference type="EMBL" id="AXA36401.1"/>
    </source>
</evidence>
<evidence type="ECO:0000313" key="4">
    <source>
        <dbReference type="Proteomes" id="UP000262583"/>
    </source>
</evidence>
<dbReference type="Proteomes" id="UP000262583">
    <property type="component" value="Chromosome"/>
</dbReference>
<feature type="domain" description="GFO/IDH/MocA-like oxidoreductase" evidence="2">
    <location>
        <begin position="147"/>
        <end position="278"/>
    </location>
</feature>
<dbReference type="SUPFAM" id="SSF51735">
    <property type="entry name" value="NAD(P)-binding Rossmann-fold domains"/>
    <property type="match status" value="1"/>
</dbReference>
<dbReference type="Pfam" id="PF22725">
    <property type="entry name" value="GFO_IDH_MocA_C3"/>
    <property type="match status" value="1"/>
</dbReference>
<gene>
    <name evidence="3" type="ORF">BRCON_1624</name>
</gene>
<dbReference type="InterPro" id="IPR055170">
    <property type="entry name" value="GFO_IDH_MocA-like_dom"/>
</dbReference>
<proteinExistence type="predicted"/>
<dbReference type="Gene3D" id="3.30.360.10">
    <property type="entry name" value="Dihydrodipicolinate Reductase, domain 2"/>
    <property type="match status" value="1"/>
</dbReference>
<dbReference type="Gene3D" id="3.40.50.720">
    <property type="entry name" value="NAD(P)-binding Rossmann-like Domain"/>
    <property type="match status" value="1"/>
</dbReference>
<dbReference type="EMBL" id="CP030759">
    <property type="protein sequence ID" value="AXA36401.1"/>
    <property type="molecule type" value="Genomic_DNA"/>
</dbReference>
<reference evidence="3 4" key="1">
    <citation type="submission" date="2018-05" db="EMBL/GenBank/DDBJ databases">
        <title>A metagenomic window into the 2 km-deep terrestrial subsurface aquifer revealed taxonomically and functionally diverse microbial community comprising novel uncultured bacterial lineages.</title>
        <authorList>
            <person name="Kadnikov V.V."/>
            <person name="Mardanov A.V."/>
            <person name="Beletsky A.V."/>
            <person name="Banks D."/>
            <person name="Pimenov N.V."/>
            <person name="Frank Y.A."/>
            <person name="Karnachuk O.V."/>
            <person name="Ravin N.V."/>
        </authorList>
    </citation>
    <scope>NUCLEOTIDE SEQUENCE [LARGE SCALE GENOMIC DNA]</scope>
    <source>
        <strain evidence="3">BY</strain>
    </source>
</reference>
<dbReference type="InterPro" id="IPR036291">
    <property type="entry name" value="NAD(P)-bd_dom_sf"/>
</dbReference>
<dbReference type="AlphaFoldDB" id="A0A2Z4Y5A3"/>
<dbReference type="InterPro" id="IPR000683">
    <property type="entry name" value="Gfo/Idh/MocA-like_OxRdtase_N"/>
</dbReference>
<dbReference type="SUPFAM" id="SSF55347">
    <property type="entry name" value="Glyceraldehyde-3-phosphate dehydrogenase-like, C-terminal domain"/>
    <property type="match status" value="1"/>
</dbReference>
<feature type="domain" description="Gfo/Idh/MocA-like oxidoreductase N-terminal" evidence="1">
    <location>
        <begin position="7"/>
        <end position="137"/>
    </location>
</feature>
<protein>
    <submittedName>
        <fullName evidence="3">Nucleoside-diphosphate-sugar epimerase</fullName>
    </submittedName>
</protein>
<dbReference type="KEGG" id="schv:BRCON_1624"/>
<dbReference type="GO" id="GO:0000166">
    <property type="term" value="F:nucleotide binding"/>
    <property type="evidence" value="ECO:0007669"/>
    <property type="project" value="InterPro"/>
</dbReference>
<name>A0A2Z4Y5A3_SUMC1</name>
<evidence type="ECO:0000259" key="2">
    <source>
        <dbReference type="Pfam" id="PF22725"/>
    </source>
</evidence>
<dbReference type="PANTHER" id="PTHR43708">
    <property type="entry name" value="CONSERVED EXPRESSED OXIDOREDUCTASE (EUROFUNG)"/>
    <property type="match status" value="1"/>
</dbReference>
<organism evidence="3 4">
    <name type="scientific">Sumerlaea chitinivorans</name>
    <dbReference type="NCBI Taxonomy" id="2250252"/>
    <lineage>
        <taxon>Bacteria</taxon>
        <taxon>Candidatus Sumerlaeota</taxon>
        <taxon>Candidatus Sumerlaeia</taxon>
        <taxon>Candidatus Sumerlaeales</taxon>
        <taxon>Candidatus Sumerlaeaceae</taxon>
        <taxon>Candidatus Sumerlaea</taxon>
    </lineage>
</organism>
<sequence length="398" mass="43748">MKPRKWRMGMVGGGIGAFIGAVHRMAAQLDSAIELVCGAFSSDPHRSRESGLALGVLPERSYRSWEEMFVRELLLPPTVRMDFVSIVTPNHLHFPIAEAALQAGFPVVCDKPLCRTLDEARKLFALARQTKLPFCVTYNYSGYPLVKHARWLVLSGKLGRVRKVVVEYPQGWLARPIEREGQKQASWRTNPEFAGLGGAIGDIGTHAAHLAEYVTGQRITHVCADLTSFVEGRVLDDDASVLLRFSEGARGILHASQVCIDEENGLSIRVYGTEGGLEWHQEEPNTLILKWPNRPREIVRAGVNSHADLAPAARAACRLPLGHPEGFIEAFANVYRGFTQALACRAGESVPDPQRLDYPTVEEGARGVAFVEAVIRSAKSDAAKWVPVADLRSEEANP</sequence>
<dbReference type="InterPro" id="IPR051317">
    <property type="entry name" value="Gfo/Idh/MocA_oxidoreduct"/>
</dbReference>
<evidence type="ECO:0000259" key="1">
    <source>
        <dbReference type="Pfam" id="PF01408"/>
    </source>
</evidence>
<dbReference type="Pfam" id="PF01408">
    <property type="entry name" value="GFO_IDH_MocA"/>
    <property type="match status" value="1"/>
</dbReference>
<dbReference type="PANTHER" id="PTHR43708:SF3">
    <property type="entry name" value="OXIDOREDUCTASE"/>
    <property type="match status" value="1"/>
</dbReference>
<accession>A0A2Z4Y5A3</accession>